<gene>
    <name evidence="3" type="primary">hdhA</name>
    <name evidence="3" type="ORF">RSO68_15225</name>
    <name evidence="4" type="ORF">SAMN04487956_10916</name>
</gene>
<dbReference type="AlphaFoldDB" id="A0A1I6Z5C7"/>
<reference evidence="4 5" key="1">
    <citation type="submission" date="2016-10" db="EMBL/GenBank/DDBJ databases">
        <authorList>
            <person name="de Groot N.N."/>
        </authorList>
    </citation>
    <scope>NUCLEOTIDE SEQUENCE [LARGE SCALE GENOMIC DNA]</scope>
    <source>
        <strain evidence="4 5">CGMCC 1.6493</strain>
    </source>
</reference>
<dbReference type="GO" id="GO:0008709">
    <property type="term" value="F:cholate 7-alpha-dehydrogenase (NAD+) activity"/>
    <property type="evidence" value="ECO:0007669"/>
    <property type="project" value="UniProtKB-EC"/>
</dbReference>
<organism evidence="4 5">
    <name type="scientific">Halomonas saccharevitans</name>
    <dbReference type="NCBI Taxonomy" id="416872"/>
    <lineage>
        <taxon>Bacteria</taxon>
        <taxon>Pseudomonadati</taxon>
        <taxon>Pseudomonadota</taxon>
        <taxon>Gammaproteobacteria</taxon>
        <taxon>Oceanospirillales</taxon>
        <taxon>Halomonadaceae</taxon>
        <taxon>Halomonas</taxon>
    </lineage>
</organism>
<dbReference type="InterPro" id="IPR020904">
    <property type="entry name" value="Sc_DH/Rdtase_CS"/>
</dbReference>
<keyword evidence="2 3" id="KW-0560">Oxidoreductase</keyword>
<proteinExistence type="inferred from homology"/>
<evidence type="ECO:0000313" key="5">
    <source>
        <dbReference type="Proteomes" id="UP000199594"/>
    </source>
</evidence>
<dbReference type="Pfam" id="PF13561">
    <property type="entry name" value="adh_short_C2"/>
    <property type="match status" value="1"/>
</dbReference>
<dbReference type="PANTHER" id="PTHR43669">
    <property type="entry name" value="5-KETO-D-GLUCONATE 5-REDUCTASE"/>
    <property type="match status" value="1"/>
</dbReference>
<reference evidence="3" key="3">
    <citation type="submission" date="2024-05" db="EMBL/GenBank/DDBJ databases">
        <title>Substrates and metabolic shifts associated with increased methane emissions in unrestored hypersaline salterns.</title>
        <authorList>
            <person name="Bueno De Mesquita C.P."/>
            <person name="Tringe S.G."/>
        </authorList>
    </citation>
    <scope>NUCLEOTIDE SEQUENCE</scope>
    <source>
        <strain evidence="3">I4</strain>
    </source>
</reference>
<dbReference type="InterPro" id="IPR036291">
    <property type="entry name" value="NAD(P)-bd_dom_sf"/>
</dbReference>
<dbReference type="PRINTS" id="PR00081">
    <property type="entry name" value="GDHRDH"/>
</dbReference>
<evidence type="ECO:0000313" key="4">
    <source>
        <dbReference type="EMBL" id="SFT57869.1"/>
    </source>
</evidence>
<dbReference type="EMBL" id="FPAQ01000009">
    <property type="protein sequence ID" value="SFT57869.1"/>
    <property type="molecule type" value="Genomic_DNA"/>
</dbReference>
<evidence type="ECO:0000256" key="2">
    <source>
        <dbReference type="ARBA" id="ARBA00023002"/>
    </source>
</evidence>
<dbReference type="NCBIfam" id="NF004773">
    <property type="entry name" value="PRK06113.1"/>
    <property type="match status" value="1"/>
</dbReference>
<protein>
    <submittedName>
        <fullName evidence="4">7-alpha-hydroxysteroid dehydrogenase</fullName>
        <ecNumber evidence="3">1.1.1.159</ecNumber>
    </submittedName>
</protein>
<dbReference type="NCBIfam" id="NF005559">
    <property type="entry name" value="PRK07231.1"/>
    <property type="match status" value="1"/>
</dbReference>
<comment type="similarity">
    <text evidence="1">Belongs to the short-chain dehydrogenases/reductases (SDR) family.</text>
</comment>
<dbReference type="PANTHER" id="PTHR43669:SF3">
    <property type="entry name" value="ALCOHOL DEHYDROGENASE, PUTATIVE (AFU_ORTHOLOGUE AFUA_3G03445)-RELATED"/>
    <property type="match status" value="1"/>
</dbReference>
<dbReference type="EMBL" id="JAVXUR010000008">
    <property type="protein sequence ID" value="MDT8880823.1"/>
    <property type="molecule type" value="Genomic_DNA"/>
</dbReference>
<dbReference type="Proteomes" id="UP000199594">
    <property type="component" value="Unassembled WGS sequence"/>
</dbReference>
<evidence type="ECO:0000313" key="6">
    <source>
        <dbReference type="Proteomes" id="UP001255917"/>
    </source>
</evidence>
<dbReference type="EC" id="1.1.1.159" evidence="3"/>
<dbReference type="Proteomes" id="UP001255917">
    <property type="component" value="Unassembled WGS sequence"/>
</dbReference>
<dbReference type="Gene3D" id="3.40.50.720">
    <property type="entry name" value="NAD(P)-binding Rossmann-like Domain"/>
    <property type="match status" value="1"/>
</dbReference>
<evidence type="ECO:0000256" key="1">
    <source>
        <dbReference type="ARBA" id="ARBA00006484"/>
    </source>
</evidence>
<evidence type="ECO:0000313" key="3">
    <source>
        <dbReference type="EMBL" id="MDT8880823.1"/>
    </source>
</evidence>
<sequence length="255" mass="26337">MFDPQSFRLEDQVALVTGAGAGIGRAIAETFALAGAAVVVSDLDAASAAAVAEAIEADGGRATSAACDVTREEDLAAVVDEAVSAFGKLTLLVSNAGGGGPKPFDMPMEEFRRAYDLNVFSLFRLAQLAAPEMEKAGGGAILAITSMSAENKNQRMAAYGSSKAAASHLVRNIAFDLGPKNIRVNGIAPGATRTEALQSVLNDEIEQRMLAHTPLKRLGEPEDMANAALFLCAPASSWISGQILTVSGGGVQELD</sequence>
<keyword evidence="6" id="KW-1185">Reference proteome</keyword>
<dbReference type="RefSeq" id="WP_175535044.1">
    <property type="nucleotide sequence ID" value="NZ_FPAQ01000009.1"/>
</dbReference>
<accession>A0A1I6Z5C7</accession>
<dbReference type="FunFam" id="3.40.50.720:FF:000084">
    <property type="entry name" value="Short-chain dehydrogenase reductase"/>
    <property type="match status" value="1"/>
</dbReference>
<dbReference type="SUPFAM" id="SSF51735">
    <property type="entry name" value="NAD(P)-binding Rossmann-fold domains"/>
    <property type="match status" value="1"/>
</dbReference>
<name>A0A1I6Z5C7_9GAMM</name>
<reference evidence="6" key="2">
    <citation type="submission" date="2023-07" db="EMBL/GenBank/DDBJ databases">
        <title>Substrates and metabolic shifts associated with increased methane emissions in unrestored hypersaline salterns.</title>
        <authorList>
            <person name="Bueno De Mesquita C.P."/>
            <person name="Tringe S.G."/>
        </authorList>
    </citation>
    <scope>NUCLEOTIDE SEQUENCE [LARGE SCALE GENOMIC DNA]</scope>
    <source>
        <strain evidence="6">I4</strain>
    </source>
</reference>
<dbReference type="PROSITE" id="PS00061">
    <property type="entry name" value="ADH_SHORT"/>
    <property type="match status" value="1"/>
</dbReference>
<dbReference type="InterPro" id="IPR002347">
    <property type="entry name" value="SDR_fam"/>
</dbReference>